<protein>
    <recommendedName>
        <fullName evidence="3">Phage protein</fullName>
    </recommendedName>
</protein>
<dbReference type="RefSeq" id="WP_379849191.1">
    <property type="nucleotide sequence ID" value="NZ_JBHZPY010000001.1"/>
</dbReference>
<reference evidence="1 2" key="1">
    <citation type="submission" date="2024-06" db="EMBL/GenBank/DDBJ databases">
        <title>Flavobacterium spp. isolated from glacier.</title>
        <authorList>
            <person name="Han D."/>
        </authorList>
    </citation>
    <scope>NUCLEOTIDE SEQUENCE [LARGE SCALE GENOMIC DNA]</scope>
    <source>
        <strain evidence="1 2">ZS1P70</strain>
    </source>
</reference>
<keyword evidence="2" id="KW-1185">Reference proteome</keyword>
<proteinExistence type="predicted"/>
<gene>
    <name evidence="1" type="ORF">ACFX5F_01390</name>
</gene>
<comment type="caution">
    <text evidence="1">The sequence shown here is derived from an EMBL/GenBank/DDBJ whole genome shotgun (WGS) entry which is preliminary data.</text>
</comment>
<evidence type="ECO:0000313" key="2">
    <source>
        <dbReference type="Proteomes" id="UP001600107"/>
    </source>
</evidence>
<evidence type="ECO:0000313" key="1">
    <source>
        <dbReference type="EMBL" id="MFE3869873.1"/>
    </source>
</evidence>
<sequence>MKKEEFNIEDYKHYVQPYDYERYRAVNPKLTKKMYEFLRGNGSEWKILCGVYVKIQWTNEVLEEVWYLNCSGHYKNGEIYKNRYLPEKYLALTTW</sequence>
<name>A0ABW6I0R9_9FLAO</name>
<dbReference type="Proteomes" id="UP001600107">
    <property type="component" value="Unassembled WGS sequence"/>
</dbReference>
<evidence type="ECO:0008006" key="3">
    <source>
        <dbReference type="Google" id="ProtNLM"/>
    </source>
</evidence>
<accession>A0ABW6I0R9</accession>
<dbReference type="EMBL" id="JBHZPY010000001">
    <property type="protein sequence ID" value="MFE3869873.1"/>
    <property type="molecule type" value="Genomic_DNA"/>
</dbReference>
<organism evidence="1 2">
    <name type="scientific">Flavobacterium zhoui</name>
    <dbReference type="NCBI Taxonomy" id="3230414"/>
    <lineage>
        <taxon>Bacteria</taxon>
        <taxon>Pseudomonadati</taxon>
        <taxon>Bacteroidota</taxon>
        <taxon>Flavobacteriia</taxon>
        <taxon>Flavobacteriales</taxon>
        <taxon>Flavobacteriaceae</taxon>
        <taxon>Flavobacterium</taxon>
    </lineage>
</organism>